<protein>
    <submittedName>
        <fullName evidence="1">Uncharacterized protein</fullName>
    </submittedName>
</protein>
<proteinExistence type="predicted"/>
<accession>A0A2A6FP04</accession>
<comment type="caution">
    <text evidence="1">The sequence shown here is derived from an EMBL/GenBank/DDBJ whole genome shotgun (WGS) entry which is preliminary data.</text>
</comment>
<evidence type="ECO:0000313" key="2">
    <source>
        <dbReference type="Proteomes" id="UP000219994"/>
    </source>
</evidence>
<evidence type="ECO:0000313" key="1">
    <source>
        <dbReference type="EMBL" id="PDQ34410.1"/>
    </source>
</evidence>
<gene>
    <name evidence="1" type="ORF">B5766_11405</name>
</gene>
<name>A0A2A6FP04_9MICO</name>
<organism evidence="1 2">
    <name type="scientific">Candidatus Lumbricidiphila eiseniae</name>
    <dbReference type="NCBI Taxonomy" id="1969409"/>
    <lineage>
        <taxon>Bacteria</taxon>
        <taxon>Bacillati</taxon>
        <taxon>Actinomycetota</taxon>
        <taxon>Actinomycetes</taxon>
        <taxon>Micrococcales</taxon>
        <taxon>Microbacteriaceae</taxon>
        <taxon>Candidatus Lumbricidiphila</taxon>
    </lineage>
</organism>
<dbReference type="Proteomes" id="UP000219994">
    <property type="component" value="Unassembled WGS sequence"/>
</dbReference>
<sequence>MKETVNSAEGDVDGFGVFNAGLSVGGGAETPGGEAAREGEIVCEGEVVVVETAAVFDTVVVGEFPANSTQQMTTAAASATKTIDSVTTLDGVFLLLFIGLTR</sequence>
<dbReference type="EMBL" id="NAEP01000053">
    <property type="protein sequence ID" value="PDQ34410.1"/>
    <property type="molecule type" value="Genomic_DNA"/>
</dbReference>
<reference evidence="2" key="1">
    <citation type="submission" date="2017-03" db="EMBL/GenBank/DDBJ databases">
        <authorList>
            <person name="Lund M.B."/>
        </authorList>
    </citation>
    <scope>NUCLEOTIDE SEQUENCE [LARGE SCALE GENOMIC DNA]</scope>
</reference>
<dbReference type="AlphaFoldDB" id="A0A2A6FP04"/>